<organism evidence="1 2">
    <name type="scientific">Brevibacillus panacihumi</name>
    <dbReference type="NCBI Taxonomy" id="497735"/>
    <lineage>
        <taxon>Bacteria</taxon>
        <taxon>Bacillati</taxon>
        <taxon>Bacillota</taxon>
        <taxon>Bacilli</taxon>
        <taxon>Bacillales</taxon>
        <taxon>Paenibacillaceae</taxon>
        <taxon>Brevibacillus</taxon>
    </lineage>
</organism>
<name>A0A3M8CV31_9BACL</name>
<dbReference type="AlphaFoldDB" id="A0A3M8CV31"/>
<dbReference type="Proteomes" id="UP000281915">
    <property type="component" value="Unassembled WGS sequence"/>
</dbReference>
<dbReference type="EMBL" id="RHHT01000018">
    <property type="protein sequence ID" value="RNB79676.1"/>
    <property type="molecule type" value="Genomic_DNA"/>
</dbReference>
<reference evidence="1 2" key="1">
    <citation type="submission" date="2018-10" db="EMBL/GenBank/DDBJ databases">
        <title>Phylogenomics of Brevibacillus.</title>
        <authorList>
            <person name="Dunlap C."/>
        </authorList>
    </citation>
    <scope>NUCLEOTIDE SEQUENCE [LARGE SCALE GENOMIC DNA]</scope>
    <source>
        <strain evidence="1 2">JCM 15085</strain>
    </source>
</reference>
<evidence type="ECO:0000313" key="2">
    <source>
        <dbReference type="Proteomes" id="UP000281915"/>
    </source>
</evidence>
<dbReference type="RefSeq" id="WP_122913146.1">
    <property type="nucleotide sequence ID" value="NZ_RHHT01000018.1"/>
</dbReference>
<protein>
    <submittedName>
        <fullName evidence="1">Uncharacterized protein</fullName>
    </submittedName>
</protein>
<accession>A0A3M8CV31</accession>
<comment type="caution">
    <text evidence="1">The sequence shown here is derived from an EMBL/GenBank/DDBJ whole genome shotgun (WGS) entry which is preliminary data.</text>
</comment>
<proteinExistence type="predicted"/>
<gene>
    <name evidence="1" type="ORF">EDM58_09535</name>
</gene>
<sequence>MVKAKVFLISFAVLLLIFSGIGAYHMYAMERSIARAIYADVLDDMQDIGYLEPDLAAYYVQKMEELGWDVSGDVFDGSRPRTPGERARKERQEEVTLVLRIHPSRLSQWMHRFVQGEVLFSFAGSRPSEYFDPEW</sequence>
<evidence type="ECO:0000313" key="1">
    <source>
        <dbReference type="EMBL" id="RNB79676.1"/>
    </source>
</evidence>